<dbReference type="AlphaFoldDB" id="A0AAN5D447"/>
<name>A0AAN5D447_9BILA</name>
<keyword evidence="1" id="KW-0175">Coiled coil</keyword>
<protein>
    <submittedName>
        <fullName evidence="2">Uncharacterized protein</fullName>
    </submittedName>
</protein>
<gene>
    <name evidence="2" type="ORF">PMAYCL1PPCAC_25925</name>
</gene>
<evidence type="ECO:0000313" key="3">
    <source>
        <dbReference type="Proteomes" id="UP001328107"/>
    </source>
</evidence>
<reference evidence="3" key="1">
    <citation type="submission" date="2022-10" db="EMBL/GenBank/DDBJ databases">
        <title>Genome assembly of Pristionchus species.</title>
        <authorList>
            <person name="Yoshida K."/>
            <person name="Sommer R.J."/>
        </authorList>
    </citation>
    <scope>NUCLEOTIDE SEQUENCE [LARGE SCALE GENOMIC DNA]</scope>
    <source>
        <strain evidence="3">RS5460</strain>
    </source>
</reference>
<comment type="caution">
    <text evidence="2">The sequence shown here is derived from an EMBL/GenBank/DDBJ whole genome shotgun (WGS) entry which is preliminary data.</text>
</comment>
<evidence type="ECO:0000313" key="2">
    <source>
        <dbReference type="EMBL" id="GMR55730.1"/>
    </source>
</evidence>
<keyword evidence="3" id="KW-1185">Reference proteome</keyword>
<organism evidence="2 3">
    <name type="scientific">Pristionchus mayeri</name>
    <dbReference type="NCBI Taxonomy" id="1317129"/>
    <lineage>
        <taxon>Eukaryota</taxon>
        <taxon>Metazoa</taxon>
        <taxon>Ecdysozoa</taxon>
        <taxon>Nematoda</taxon>
        <taxon>Chromadorea</taxon>
        <taxon>Rhabditida</taxon>
        <taxon>Rhabditina</taxon>
        <taxon>Diplogasteromorpha</taxon>
        <taxon>Diplogasteroidea</taxon>
        <taxon>Neodiplogasteridae</taxon>
        <taxon>Pristionchus</taxon>
    </lineage>
</organism>
<feature type="coiled-coil region" evidence="1">
    <location>
        <begin position="44"/>
        <end position="99"/>
    </location>
</feature>
<accession>A0AAN5D447</accession>
<dbReference type="Proteomes" id="UP001328107">
    <property type="component" value="Unassembled WGS sequence"/>
</dbReference>
<evidence type="ECO:0000256" key="1">
    <source>
        <dbReference type="SAM" id="Coils"/>
    </source>
</evidence>
<proteinExistence type="predicted"/>
<sequence>MERTLPGEISSCSLEITKRKLEETERSGECNCKKLEELKIVAENRRLMERLDEAKGLIESMDGEQLELQQEVIKRIEESSKATRELDGVRGRLEEMERAGEFNETKIRELGAEAQPKAGFHIFKLY</sequence>
<dbReference type="EMBL" id="BTRK01000005">
    <property type="protein sequence ID" value="GMR55730.1"/>
    <property type="molecule type" value="Genomic_DNA"/>
</dbReference>